<gene>
    <name evidence="1" type="ORF">NXF25_020877</name>
</gene>
<dbReference type="Proteomes" id="UP001474421">
    <property type="component" value="Unassembled WGS sequence"/>
</dbReference>
<comment type="caution">
    <text evidence="1">The sequence shown here is derived from an EMBL/GenBank/DDBJ whole genome shotgun (WGS) entry which is preliminary data.</text>
</comment>
<accession>A0AAW1B5S3</accession>
<evidence type="ECO:0000313" key="1">
    <source>
        <dbReference type="EMBL" id="KAK9397516.1"/>
    </source>
</evidence>
<organism evidence="1 2">
    <name type="scientific">Crotalus adamanteus</name>
    <name type="common">Eastern diamondback rattlesnake</name>
    <dbReference type="NCBI Taxonomy" id="8729"/>
    <lineage>
        <taxon>Eukaryota</taxon>
        <taxon>Metazoa</taxon>
        <taxon>Chordata</taxon>
        <taxon>Craniata</taxon>
        <taxon>Vertebrata</taxon>
        <taxon>Euteleostomi</taxon>
        <taxon>Lepidosauria</taxon>
        <taxon>Squamata</taxon>
        <taxon>Bifurcata</taxon>
        <taxon>Unidentata</taxon>
        <taxon>Episquamata</taxon>
        <taxon>Toxicofera</taxon>
        <taxon>Serpentes</taxon>
        <taxon>Colubroidea</taxon>
        <taxon>Viperidae</taxon>
        <taxon>Crotalinae</taxon>
        <taxon>Crotalus</taxon>
    </lineage>
</organism>
<proteinExistence type="predicted"/>
<dbReference type="AlphaFoldDB" id="A0AAW1B5S3"/>
<evidence type="ECO:0000313" key="2">
    <source>
        <dbReference type="Proteomes" id="UP001474421"/>
    </source>
</evidence>
<dbReference type="EMBL" id="JAOTOJ010000008">
    <property type="protein sequence ID" value="KAK9397516.1"/>
    <property type="molecule type" value="Genomic_DNA"/>
</dbReference>
<sequence>MPVTSRQSCPTAQPSCIYQPKEAPHWRVYDPFDFTSDELNPAYEWLGNSSSAGKCADVISLLRSILSPFPLGLRLNKLEAIVWSKHKIHLLKLSLEQGYRDSLQFLQAVPGIILKFQHKKPFRCLVQLDTAGGKVSH</sequence>
<keyword evidence="2" id="KW-1185">Reference proteome</keyword>
<protein>
    <submittedName>
        <fullName evidence="1">Uncharacterized protein</fullName>
    </submittedName>
</protein>
<name>A0AAW1B5S3_CROAD</name>
<reference evidence="1 2" key="1">
    <citation type="journal article" date="2024" name="Proc. Natl. Acad. Sci. U.S.A.">
        <title>The genetic regulatory architecture and epigenomic basis for age-related changes in rattlesnake venom.</title>
        <authorList>
            <person name="Hogan M.P."/>
            <person name="Holding M.L."/>
            <person name="Nystrom G.S."/>
            <person name="Colston T.J."/>
            <person name="Bartlett D.A."/>
            <person name="Mason A.J."/>
            <person name="Ellsworth S.A."/>
            <person name="Rautsaw R.M."/>
            <person name="Lawrence K.C."/>
            <person name="Strickland J.L."/>
            <person name="He B."/>
            <person name="Fraser P."/>
            <person name="Margres M.J."/>
            <person name="Gilbert D.M."/>
            <person name="Gibbs H.L."/>
            <person name="Parkinson C.L."/>
            <person name="Rokyta D.R."/>
        </authorList>
    </citation>
    <scope>NUCLEOTIDE SEQUENCE [LARGE SCALE GENOMIC DNA]</scope>
    <source>
        <strain evidence="1">DRR0105</strain>
    </source>
</reference>